<dbReference type="AlphaFoldDB" id="A0AAP0F6T3"/>
<proteinExistence type="predicted"/>
<organism evidence="3 4">
    <name type="scientific">Stephania yunnanensis</name>
    <dbReference type="NCBI Taxonomy" id="152371"/>
    <lineage>
        <taxon>Eukaryota</taxon>
        <taxon>Viridiplantae</taxon>
        <taxon>Streptophyta</taxon>
        <taxon>Embryophyta</taxon>
        <taxon>Tracheophyta</taxon>
        <taxon>Spermatophyta</taxon>
        <taxon>Magnoliopsida</taxon>
        <taxon>Ranunculales</taxon>
        <taxon>Menispermaceae</taxon>
        <taxon>Menispermoideae</taxon>
        <taxon>Cissampelideae</taxon>
        <taxon>Stephania</taxon>
    </lineage>
</organism>
<comment type="caution">
    <text evidence="3">The sequence shown here is derived from an EMBL/GenBank/DDBJ whole genome shotgun (WGS) entry which is preliminary data.</text>
</comment>
<feature type="transmembrane region" description="Helical" evidence="2">
    <location>
        <begin position="201"/>
        <end position="232"/>
    </location>
</feature>
<sequence length="284" mass="32725">MEGMEIEKSNKIKHQATNSFPKSSCFGCFQRFDHNRRESEGSRRSKKWSFSRWFKFATTKKKKSKSTKTVPLDSLKIVERKIDCLVKFDGKEIGFFKDPDFQLKEKHRNVQNGSVDDKVDVSDCLKDDSNDNSSDNKLLIKTRSEEHTNLKKKNCQQIVTKMTNSSRISSSRTAHDHESSSSRPRSRRRRNSLLAGRLEPVVGLSVLLVVLAIMLLWGKLCAIICASAWFYFIPCLRRILNFTDNHQNCEENLNQSSGGMDLSSNEYKKKVILEGLLERSKRHN</sequence>
<keyword evidence="2" id="KW-1133">Transmembrane helix</keyword>
<keyword evidence="2" id="KW-0472">Membrane</keyword>
<dbReference type="Proteomes" id="UP001420932">
    <property type="component" value="Unassembled WGS sequence"/>
</dbReference>
<name>A0AAP0F6T3_9MAGN</name>
<keyword evidence="4" id="KW-1185">Reference proteome</keyword>
<dbReference type="PANTHER" id="PTHR34379:SF6">
    <property type="entry name" value="PROTEIN 3F"/>
    <property type="match status" value="1"/>
</dbReference>
<evidence type="ECO:0000256" key="2">
    <source>
        <dbReference type="SAM" id="Phobius"/>
    </source>
</evidence>
<dbReference type="PANTHER" id="PTHR34379">
    <property type="entry name" value="OS07G0553800 PROTEIN"/>
    <property type="match status" value="1"/>
</dbReference>
<dbReference type="EMBL" id="JBBNAF010000010">
    <property type="protein sequence ID" value="KAK9106326.1"/>
    <property type="molecule type" value="Genomic_DNA"/>
</dbReference>
<feature type="compositionally biased region" description="Polar residues" evidence="1">
    <location>
        <begin position="162"/>
        <end position="172"/>
    </location>
</feature>
<evidence type="ECO:0000256" key="1">
    <source>
        <dbReference type="SAM" id="MobiDB-lite"/>
    </source>
</evidence>
<feature type="region of interest" description="Disordered" evidence="1">
    <location>
        <begin position="162"/>
        <end position="189"/>
    </location>
</feature>
<keyword evidence="2" id="KW-0812">Transmembrane</keyword>
<protein>
    <recommendedName>
        <fullName evidence="5">Transmembrane protein</fullName>
    </recommendedName>
</protein>
<evidence type="ECO:0008006" key="5">
    <source>
        <dbReference type="Google" id="ProtNLM"/>
    </source>
</evidence>
<evidence type="ECO:0000313" key="3">
    <source>
        <dbReference type="EMBL" id="KAK9106326.1"/>
    </source>
</evidence>
<evidence type="ECO:0000313" key="4">
    <source>
        <dbReference type="Proteomes" id="UP001420932"/>
    </source>
</evidence>
<dbReference type="InterPro" id="IPR040411">
    <property type="entry name" value="At5g23160-like"/>
</dbReference>
<gene>
    <name evidence="3" type="ORF">Syun_022337</name>
</gene>
<reference evidence="3 4" key="1">
    <citation type="submission" date="2024-01" db="EMBL/GenBank/DDBJ databases">
        <title>Genome assemblies of Stephania.</title>
        <authorList>
            <person name="Yang L."/>
        </authorList>
    </citation>
    <scope>NUCLEOTIDE SEQUENCE [LARGE SCALE GENOMIC DNA]</scope>
    <source>
        <strain evidence="3">YNDBR</strain>
        <tissue evidence="3">Leaf</tissue>
    </source>
</reference>
<accession>A0AAP0F6T3</accession>